<evidence type="ECO:0000256" key="1">
    <source>
        <dbReference type="SAM" id="MobiDB-lite"/>
    </source>
</evidence>
<sequence length="100" mass="11298">MPFLQIVAVESLHLLELLMSQKQKIKQICHHKVARDKRSRPSDSTINDNANCPKKPPTVITTNNNNDDSDNCVMMGCVQELVIQNTILPMLLHKKHGVMP</sequence>
<organism evidence="2">
    <name type="scientific">Amphimedon queenslandica</name>
    <name type="common">Sponge</name>
    <dbReference type="NCBI Taxonomy" id="400682"/>
    <lineage>
        <taxon>Eukaryota</taxon>
        <taxon>Metazoa</taxon>
        <taxon>Porifera</taxon>
        <taxon>Demospongiae</taxon>
        <taxon>Heteroscleromorpha</taxon>
        <taxon>Haplosclerida</taxon>
        <taxon>Niphatidae</taxon>
        <taxon>Amphimedon</taxon>
    </lineage>
</organism>
<dbReference type="AlphaFoldDB" id="A0A1X7VET7"/>
<name>A0A1X7VET7_AMPQE</name>
<protein>
    <submittedName>
        <fullName evidence="2">Uncharacterized protein</fullName>
    </submittedName>
</protein>
<dbReference type="EnsemblMetazoa" id="Aqu2.1.38037_001">
    <property type="protein sequence ID" value="Aqu2.1.38037_001"/>
    <property type="gene ID" value="Aqu2.1.38037"/>
</dbReference>
<evidence type="ECO:0000313" key="2">
    <source>
        <dbReference type="EnsemblMetazoa" id="Aqu2.1.38037_001"/>
    </source>
</evidence>
<feature type="region of interest" description="Disordered" evidence="1">
    <location>
        <begin position="31"/>
        <end position="67"/>
    </location>
</feature>
<proteinExistence type="predicted"/>
<reference evidence="2" key="1">
    <citation type="submission" date="2017-05" db="UniProtKB">
        <authorList>
            <consortium name="EnsemblMetazoa"/>
        </authorList>
    </citation>
    <scope>IDENTIFICATION</scope>
</reference>
<accession>A0A1X7VET7</accession>
<dbReference type="InParanoid" id="A0A1X7VET7"/>